<evidence type="ECO:0008006" key="3">
    <source>
        <dbReference type="Google" id="ProtNLM"/>
    </source>
</evidence>
<dbReference type="SUPFAM" id="SSF81383">
    <property type="entry name" value="F-box domain"/>
    <property type="match status" value="1"/>
</dbReference>
<keyword evidence="2" id="KW-1185">Reference proteome</keyword>
<name>A0ABR3X270_9EURO</name>
<dbReference type="Proteomes" id="UP001583193">
    <property type="component" value="Unassembled WGS sequence"/>
</dbReference>
<proteinExistence type="predicted"/>
<accession>A0ABR3X270</accession>
<comment type="caution">
    <text evidence="1">The sequence shown here is derived from an EMBL/GenBank/DDBJ whole genome shotgun (WGS) entry which is preliminary data.</text>
</comment>
<sequence length="369" mass="42309">MSLGADKNLTDLPIELPSLVFSQLWNRDIKSLRLTCTFLKEIARLRLNRVFLSANPTNIDVFYSIANHNTFRKEITEIIYDDARFASFYGIREFFPDEIDEDAWTDSIKVARSERPDHIARTKQINSQPPLKICCQYYQDLLQQQDEVLISRSDEEAFIFGLEQFPALKRVTITPAAHGWLYAPLYETHMIRAFPYGFNYLIPRGWPIHGNLHMPPSAGLWEDMTEREKGQWRGFRIITRALAQVEHNISELIIDVNQLPTELNCTIFNNPCEEYNNLVTILSKPGLRRLDLSLIVGGQEHFGWPAFRDGYIRRALSKAKDLEHFSLSATLEADPSASLRSTVPGGGGSMAHFIPLQSVFPVLEWPNLQ</sequence>
<gene>
    <name evidence="1" type="ORF">Plec18167_007737</name>
</gene>
<dbReference type="InterPro" id="IPR036047">
    <property type="entry name" value="F-box-like_dom_sf"/>
</dbReference>
<protein>
    <recommendedName>
        <fullName evidence="3">F-box domain-containing protein</fullName>
    </recommendedName>
</protein>
<organism evidence="1 2">
    <name type="scientific">Paecilomyces lecythidis</name>
    <dbReference type="NCBI Taxonomy" id="3004212"/>
    <lineage>
        <taxon>Eukaryota</taxon>
        <taxon>Fungi</taxon>
        <taxon>Dikarya</taxon>
        <taxon>Ascomycota</taxon>
        <taxon>Pezizomycotina</taxon>
        <taxon>Eurotiomycetes</taxon>
        <taxon>Eurotiomycetidae</taxon>
        <taxon>Eurotiales</taxon>
        <taxon>Thermoascaceae</taxon>
        <taxon>Paecilomyces</taxon>
    </lineage>
</organism>
<reference evidence="1 2" key="1">
    <citation type="journal article" date="2024" name="IMA Fungus">
        <title>IMA Genome - F19 : A genome assembly and annotation guide to empower mycologists, including annotated draft genome sequences of Ceratocystis pirilliformis, Diaporthe australafricana, Fusarium ophioides, Paecilomyces lecythidis, and Sporothrix stenoceras.</title>
        <authorList>
            <person name="Aylward J."/>
            <person name="Wilson A.M."/>
            <person name="Visagie C.M."/>
            <person name="Spraker J."/>
            <person name="Barnes I."/>
            <person name="Buitendag C."/>
            <person name="Ceriani C."/>
            <person name="Del Mar Angel L."/>
            <person name="du Plessis D."/>
            <person name="Fuchs T."/>
            <person name="Gasser K."/>
            <person name="Kramer D."/>
            <person name="Li W."/>
            <person name="Munsamy K."/>
            <person name="Piso A."/>
            <person name="Price J.L."/>
            <person name="Sonnekus B."/>
            <person name="Thomas C."/>
            <person name="van der Nest A."/>
            <person name="van Dijk A."/>
            <person name="van Heerden A."/>
            <person name="van Vuuren N."/>
            <person name="Yilmaz N."/>
            <person name="Duong T.A."/>
            <person name="van der Merwe N.A."/>
            <person name="Wingfield M.J."/>
            <person name="Wingfield B.D."/>
        </authorList>
    </citation>
    <scope>NUCLEOTIDE SEQUENCE [LARGE SCALE GENOMIC DNA]</scope>
    <source>
        <strain evidence="1 2">CMW 18167</strain>
    </source>
</reference>
<dbReference type="EMBL" id="JAVDPF010000033">
    <property type="protein sequence ID" value="KAL1869812.1"/>
    <property type="molecule type" value="Genomic_DNA"/>
</dbReference>
<evidence type="ECO:0000313" key="2">
    <source>
        <dbReference type="Proteomes" id="UP001583193"/>
    </source>
</evidence>
<evidence type="ECO:0000313" key="1">
    <source>
        <dbReference type="EMBL" id="KAL1869812.1"/>
    </source>
</evidence>